<comment type="subcellular location">
    <subcellularLocation>
        <location evidence="1">Periplasm</location>
    </subcellularLocation>
</comment>
<sequence length="354" mass="36610">MNTKRIGAAGAALLAATTMAACANNASGATTAAGTAGAGADAPTVTIMVGGMSKQIYLPFMLAKQLGYYDKAGVNVNLVDEPAGGDATQNMLAGQVQGVGGFYDHNIALQAQGKSSEAVISMLQIPGEVELCRSDLKGTVKSPADFKGRSLGITDTGSSTDFLTQYLSKKNGVDPTQETRRGVGAGQTFIAAMKQKAIDCGMTTEPTVSQALSDGTAFILLDMRTAQGSKAALGGTYPATSLYMQSDWVNSNKATVQKLVNAYVATLSWIQQHDGAAIADKMPASYYKGVGKPAYVAALNSEKGIFNPTGVMPADGPKTCLAVLGEFNPKVQGKSIDLSKTYTNEFVSAAQPVS</sequence>
<dbReference type="EMBL" id="VFQF01000003">
    <property type="protein sequence ID" value="TQN45149.1"/>
    <property type="molecule type" value="Genomic_DNA"/>
</dbReference>
<evidence type="ECO:0000313" key="7">
    <source>
        <dbReference type="Proteomes" id="UP000320085"/>
    </source>
</evidence>
<dbReference type="PANTHER" id="PTHR30024:SF47">
    <property type="entry name" value="TAURINE-BINDING PERIPLASMIC PROTEIN"/>
    <property type="match status" value="1"/>
</dbReference>
<evidence type="ECO:0000256" key="1">
    <source>
        <dbReference type="ARBA" id="ARBA00004418"/>
    </source>
</evidence>
<organism evidence="6 7">
    <name type="scientific">Humibacillus xanthopallidus</name>
    <dbReference type="NCBI Taxonomy" id="412689"/>
    <lineage>
        <taxon>Bacteria</taxon>
        <taxon>Bacillati</taxon>
        <taxon>Actinomycetota</taxon>
        <taxon>Actinomycetes</taxon>
        <taxon>Micrococcales</taxon>
        <taxon>Intrasporangiaceae</taxon>
        <taxon>Humibacillus</taxon>
    </lineage>
</organism>
<evidence type="ECO:0000313" key="6">
    <source>
        <dbReference type="EMBL" id="TQN45149.1"/>
    </source>
</evidence>
<comment type="similarity">
    <text evidence="2">Belongs to the bacterial solute-binding protein SsuA/TauA family.</text>
</comment>
<name>A0A543PM58_9MICO</name>
<evidence type="ECO:0000256" key="2">
    <source>
        <dbReference type="ARBA" id="ARBA00010742"/>
    </source>
</evidence>
<dbReference type="InterPro" id="IPR015168">
    <property type="entry name" value="SsuA/THI5"/>
</dbReference>
<evidence type="ECO:0000256" key="4">
    <source>
        <dbReference type="SAM" id="SignalP"/>
    </source>
</evidence>
<evidence type="ECO:0000259" key="5">
    <source>
        <dbReference type="Pfam" id="PF09084"/>
    </source>
</evidence>
<dbReference type="GO" id="GO:0042918">
    <property type="term" value="P:alkanesulfonate transmembrane transport"/>
    <property type="evidence" value="ECO:0007669"/>
    <property type="project" value="TreeGrafter"/>
</dbReference>
<dbReference type="RefSeq" id="WP_141824413.1">
    <property type="nucleotide sequence ID" value="NZ_BAAAQC010000009.1"/>
</dbReference>
<feature type="domain" description="SsuA/THI5-like" evidence="5">
    <location>
        <begin position="58"/>
        <end position="273"/>
    </location>
</feature>
<feature type="chain" id="PRO_5039006233" evidence="4">
    <location>
        <begin position="24"/>
        <end position="354"/>
    </location>
</feature>
<reference evidence="6 7" key="1">
    <citation type="submission" date="2019-06" db="EMBL/GenBank/DDBJ databases">
        <title>Sequencing the genomes of 1000 actinobacteria strains.</title>
        <authorList>
            <person name="Klenk H.-P."/>
        </authorList>
    </citation>
    <scope>NUCLEOTIDE SEQUENCE [LARGE SCALE GENOMIC DNA]</scope>
    <source>
        <strain evidence="6 7">DSM 21776</strain>
    </source>
</reference>
<dbReference type="GO" id="GO:0042597">
    <property type="term" value="C:periplasmic space"/>
    <property type="evidence" value="ECO:0007669"/>
    <property type="project" value="UniProtKB-SubCell"/>
</dbReference>
<dbReference type="AlphaFoldDB" id="A0A543PM58"/>
<dbReference type="Gene3D" id="3.40.190.10">
    <property type="entry name" value="Periplasmic binding protein-like II"/>
    <property type="match status" value="2"/>
</dbReference>
<dbReference type="Pfam" id="PF09084">
    <property type="entry name" value="NMT1"/>
    <property type="match status" value="1"/>
</dbReference>
<dbReference type="OrthoDB" id="174578at2"/>
<protein>
    <submittedName>
        <fullName evidence="6">NitT/TauT family transport system substrate-binding protein</fullName>
    </submittedName>
</protein>
<feature type="signal peptide" evidence="4">
    <location>
        <begin position="1"/>
        <end position="23"/>
    </location>
</feature>
<proteinExistence type="inferred from homology"/>
<keyword evidence="3 4" id="KW-0732">Signal</keyword>
<dbReference type="PANTHER" id="PTHR30024">
    <property type="entry name" value="ALIPHATIC SULFONATES-BINDING PROTEIN-RELATED"/>
    <property type="match status" value="1"/>
</dbReference>
<evidence type="ECO:0000256" key="3">
    <source>
        <dbReference type="ARBA" id="ARBA00022729"/>
    </source>
</evidence>
<dbReference type="SUPFAM" id="SSF53850">
    <property type="entry name" value="Periplasmic binding protein-like II"/>
    <property type="match status" value="1"/>
</dbReference>
<dbReference type="Proteomes" id="UP000320085">
    <property type="component" value="Unassembled WGS sequence"/>
</dbReference>
<gene>
    <name evidence="6" type="ORF">FHX52_4382</name>
</gene>
<dbReference type="PROSITE" id="PS51257">
    <property type="entry name" value="PROKAR_LIPOPROTEIN"/>
    <property type="match status" value="1"/>
</dbReference>
<comment type="caution">
    <text evidence="6">The sequence shown here is derived from an EMBL/GenBank/DDBJ whole genome shotgun (WGS) entry which is preliminary data.</text>
</comment>
<accession>A0A543PM58</accession>